<keyword evidence="2" id="KW-1185">Reference proteome</keyword>
<dbReference type="RefSeq" id="WP_123121252.1">
    <property type="nucleotide sequence ID" value="NZ_RJJR01000011.1"/>
</dbReference>
<accession>A0A3M9NCX7</accession>
<evidence type="ECO:0000313" key="1">
    <source>
        <dbReference type="EMBL" id="RNI35265.1"/>
    </source>
</evidence>
<gene>
    <name evidence="1" type="ORF">EFY79_13510</name>
</gene>
<evidence type="ECO:0000313" key="2">
    <source>
        <dbReference type="Proteomes" id="UP000267223"/>
    </source>
</evidence>
<dbReference type="Pfam" id="PF19891">
    <property type="entry name" value="DUF6364"/>
    <property type="match status" value="1"/>
</dbReference>
<protein>
    <submittedName>
        <fullName evidence="1">Uncharacterized protein</fullName>
    </submittedName>
</protein>
<dbReference type="OrthoDB" id="6198066at2"/>
<proteinExistence type="predicted"/>
<sequence length="86" mass="9961">MDCKITLSFDESVIQKAKKYAENNNISLSRLTEFLLKKVTSSNYDSLEDFPISEWVNMVAEGPAEYATQSKRTRKKSKEEFFKAKK</sequence>
<dbReference type="EMBL" id="RJJR01000011">
    <property type="protein sequence ID" value="RNI35265.1"/>
    <property type="molecule type" value="Genomic_DNA"/>
</dbReference>
<dbReference type="InterPro" id="IPR045944">
    <property type="entry name" value="DUF6364"/>
</dbReference>
<reference evidence="1 2" key="1">
    <citation type="submission" date="2018-11" db="EMBL/GenBank/DDBJ databases">
        <title>Draft genome sequence of Ferruginibacter sp. BO-59.</title>
        <authorList>
            <person name="Im W.T."/>
        </authorList>
    </citation>
    <scope>NUCLEOTIDE SEQUENCE [LARGE SCALE GENOMIC DNA]</scope>
    <source>
        <strain evidence="1 2">BO-59</strain>
    </source>
</reference>
<dbReference type="Proteomes" id="UP000267223">
    <property type="component" value="Unassembled WGS sequence"/>
</dbReference>
<organism evidence="1 2">
    <name type="scientific">Hanamia caeni</name>
    <dbReference type="NCBI Taxonomy" id="2294116"/>
    <lineage>
        <taxon>Bacteria</taxon>
        <taxon>Pseudomonadati</taxon>
        <taxon>Bacteroidota</taxon>
        <taxon>Chitinophagia</taxon>
        <taxon>Chitinophagales</taxon>
        <taxon>Chitinophagaceae</taxon>
        <taxon>Hanamia</taxon>
    </lineage>
</organism>
<dbReference type="AlphaFoldDB" id="A0A3M9NCX7"/>
<comment type="caution">
    <text evidence="1">The sequence shown here is derived from an EMBL/GenBank/DDBJ whole genome shotgun (WGS) entry which is preliminary data.</text>
</comment>
<name>A0A3M9NCX7_9BACT</name>